<dbReference type="EMBL" id="BONO01000003">
    <property type="protein sequence ID" value="GIG35216.1"/>
    <property type="molecule type" value="Genomic_DNA"/>
</dbReference>
<reference evidence="1" key="1">
    <citation type="submission" date="2021-01" db="EMBL/GenBank/DDBJ databases">
        <title>Whole genome shotgun sequence of Cellulomonas pakistanensis NBRC 110800.</title>
        <authorList>
            <person name="Komaki H."/>
            <person name="Tamura T."/>
        </authorList>
    </citation>
    <scope>NUCLEOTIDE SEQUENCE</scope>
    <source>
        <strain evidence="1">NBRC 110800</strain>
    </source>
</reference>
<organism evidence="1 2">
    <name type="scientific">Cellulomonas pakistanensis</name>
    <dbReference type="NCBI Taxonomy" id="992287"/>
    <lineage>
        <taxon>Bacteria</taxon>
        <taxon>Bacillati</taxon>
        <taxon>Actinomycetota</taxon>
        <taxon>Actinomycetes</taxon>
        <taxon>Micrococcales</taxon>
        <taxon>Cellulomonadaceae</taxon>
        <taxon>Cellulomonas</taxon>
    </lineage>
</organism>
<dbReference type="AlphaFoldDB" id="A0A919U2I9"/>
<dbReference type="Gene3D" id="3.90.1200.10">
    <property type="match status" value="1"/>
</dbReference>
<evidence type="ECO:0000313" key="2">
    <source>
        <dbReference type="Proteomes" id="UP000642125"/>
    </source>
</evidence>
<accession>A0A919U2I9</accession>
<keyword evidence="2" id="KW-1185">Reference proteome</keyword>
<sequence>MLSPGDATLVARDRDLPGLAVLLDDDALAERLGSPVRRRYLRYKPGVACALALDVDGHRAFALTVAADAAPKLDKTVRKAPPGSLLAVDPAARVVVARPPADRDLPALARIARDLPGALGGLLPGVDLAGATLAPLTHKPQRRWVGLLTPVGGPPVVLRVHRPDEARAVVAAARALAAGEPTAGTPGAEPGAAAAWTPVLRGADPDGGLVAWTWLPGTSLHDALAAAGAAAGGPAAADGRAAADGLAAAGAALAALHRRPPGALPGRGPGADAADLTSAAAAVARLVPGLGARASALADRVAAALAAGPAPAVTAHGDFSVDQVVVGPDGRTGLVDLDAATAAEPALDLGSGVAALHAAAVLGALPADAGSQAPALLAGYDGPVDPARLRAHAAGGLLRRAVEPFRSCSPLWPEQTERVLGLAERQLAGAPA</sequence>
<name>A0A919U2I9_9CELL</name>
<protein>
    <recommendedName>
        <fullName evidence="3">Aminoglycoside phosphotransferase domain-containing protein</fullName>
    </recommendedName>
</protein>
<proteinExistence type="predicted"/>
<comment type="caution">
    <text evidence="1">The sequence shown here is derived from an EMBL/GenBank/DDBJ whole genome shotgun (WGS) entry which is preliminary data.</text>
</comment>
<dbReference type="Proteomes" id="UP000642125">
    <property type="component" value="Unassembled WGS sequence"/>
</dbReference>
<dbReference type="SUPFAM" id="SSF56112">
    <property type="entry name" value="Protein kinase-like (PK-like)"/>
    <property type="match status" value="1"/>
</dbReference>
<evidence type="ECO:0000313" key="1">
    <source>
        <dbReference type="EMBL" id="GIG35216.1"/>
    </source>
</evidence>
<evidence type="ECO:0008006" key="3">
    <source>
        <dbReference type="Google" id="ProtNLM"/>
    </source>
</evidence>
<dbReference type="InterPro" id="IPR011009">
    <property type="entry name" value="Kinase-like_dom_sf"/>
</dbReference>
<dbReference type="RefSeq" id="WP_203667273.1">
    <property type="nucleotide sequence ID" value="NZ_BONO01000003.1"/>
</dbReference>
<gene>
    <name evidence="1" type="ORF">Cpa01nite_05970</name>
</gene>